<dbReference type="AlphaFoldDB" id="A0A4R6TY32"/>
<dbReference type="RefSeq" id="WP_240622450.1">
    <property type="nucleotide sequence ID" value="NZ_LNJZ01000003.1"/>
</dbReference>
<comment type="caution">
    <text evidence="6">The sequence shown here is derived from an EMBL/GenBank/DDBJ whole genome shotgun (WGS) entry which is preliminary data.</text>
</comment>
<dbReference type="GO" id="GO:0006351">
    <property type="term" value="P:DNA-templated transcription"/>
    <property type="evidence" value="ECO:0007669"/>
    <property type="project" value="TreeGrafter"/>
</dbReference>
<feature type="domain" description="HTH lysR-type" evidence="5">
    <location>
        <begin position="8"/>
        <end position="65"/>
    </location>
</feature>
<dbReference type="InterPro" id="IPR005119">
    <property type="entry name" value="LysR_subst-bd"/>
</dbReference>
<dbReference type="InterPro" id="IPR058163">
    <property type="entry name" value="LysR-type_TF_proteobact-type"/>
</dbReference>
<dbReference type="PANTHER" id="PTHR30537">
    <property type="entry name" value="HTH-TYPE TRANSCRIPTIONAL REGULATOR"/>
    <property type="match status" value="1"/>
</dbReference>
<gene>
    <name evidence="6" type="ORF">DFQ45_10873</name>
</gene>
<dbReference type="GO" id="GO:0003700">
    <property type="term" value="F:DNA-binding transcription factor activity"/>
    <property type="evidence" value="ECO:0007669"/>
    <property type="project" value="InterPro"/>
</dbReference>
<dbReference type="InterPro" id="IPR036388">
    <property type="entry name" value="WH-like_DNA-bd_sf"/>
</dbReference>
<evidence type="ECO:0000256" key="1">
    <source>
        <dbReference type="ARBA" id="ARBA00009437"/>
    </source>
</evidence>
<evidence type="ECO:0000313" key="7">
    <source>
        <dbReference type="Proteomes" id="UP000294575"/>
    </source>
</evidence>
<evidence type="ECO:0000313" key="6">
    <source>
        <dbReference type="EMBL" id="TDQ37293.1"/>
    </source>
</evidence>
<dbReference type="Gene3D" id="3.40.190.10">
    <property type="entry name" value="Periplasmic binding protein-like II"/>
    <property type="match status" value="2"/>
</dbReference>
<comment type="similarity">
    <text evidence="1">Belongs to the LysR transcriptional regulatory family.</text>
</comment>
<keyword evidence="3 6" id="KW-0238">DNA-binding</keyword>
<dbReference type="FunFam" id="1.10.10.10:FF:000001">
    <property type="entry name" value="LysR family transcriptional regulator"/>
    <property type="match status" value="1"/>
</dbReference>
<dbReference type="PRINTS" id="PR00039">
    <property type="entry name" value="HTHLYSR"/>
</dbReference>
<dbReference type="SUPFAM" id="SSF46785">
    <property type="entry name" value="Winged helix' DNA-binding domain"/>
    <property type="match status" value="1"/>
</dbReference>
<keyword evidence="2" id="KW-0805">Transcription regulation</keyword>
<dbReference type="SUPFAM" id="SSF53850">
    <property type="entry name" value="Periplasmic binding protein-like II"/>
    <property type="match status" value="1"/>
</dbReference>
<dbReference type="Pfam" id="PF03466">
    <property type="entry name" value="LysR_substrate"/>
    <property type="match status" value="1"/>
</dbReference>
<sequence>MNDLHRLPSLNALKAFVAVAEQGSISMAAQQLHVTHGAVSRQIKLLEEELNTSLLEKQGRGIKLTDAGQQLYQNCQPAFRTIAESCQQLRQQQQEKPLVLACSGSLLARWLIPRLPPLQQALPDLPLQLVTSADDERPQQQADLSLSFMNNPVADELLIPLEQERIGPVLATALAQQLDLDSNKAIPQLPLLHTLSRPQAWPDWARHNGIPPDSLHMGQGFPHLSYLLEAVLAGLGIGIAPEQLIRADLEQGRLLAPWGFVSTDAWLCVQIHNISQRQRIEKLTGLLATLS</sequence>
<evidence type="ECO:0000256" key="2">
    <source>
        <dbReference type="ARBA" id="ARBA00023015"/>
    </source>
</evidence>
<name>A0A4R6TY32_9GAMM</name>
<dbReference type="EMBL" id="SNYK01000008">
    <property type="protein sequence ID" value="TDQ37293.1"/>
    <property type="molecule type" value="Genomic_DNA"/>
</dbReference>
<dbReference type="GO" id="GO:0043565">
    <property type="term" value="F:sequence-specific DNA binding"/>
    <property type="evidence" value="ECO:0007669"/>
    <property type="project" value="TreeGrafter"/>
</dbReference>
<dbReference type="InterPro" id="IPR036390">
    <property type="entry name" value="WH_DNA-bd_sf"/>
</dbReference>
<dbReference type="Pfam" id="PF00126">
    <property type="entry name" value="HTH_1"/>
    <property type="match status" value="1"/>
</dbReference>
<protein>
    <submittedName>
        <fullName evidence="6">DNA-binding transcriptional LysR family regulator</fullName>
    </submittedName>
</protein>
<keyword evidence="7" id="KW-1185">Reference proteome</keyword>
<organism evidence="6 7">
    <name type="scientific">Thiopseudomonas denitrificans</name>
    <dbReference type="NCBI Taxonomy" id="1501432"/>
    <lineage>
        <taxon>Bacteria</taxon>
        <taxon>Pseudomonadati</taxon>
        <taxon>Pseudomonadota</taxon>
        <taxon>Gammaproteobacteria</taxon>
        <taxon>Pseudomonadales</taxon>
        <taxon>Pseudomonadaceae</taxon>
        <taxon>Thiopseudomonas</taxon>
    </lineage>
</organism>
<keyword evidence="4" id="KW-0804">Transcription</keyword>
<dbReference type="InterPro" id="IPR000847">
    <property type="entry name" value="LysR_HTH_N"/>
</dbReference>
<dbReference type="Proteomes" id="UP000294575">
    <property type="component" value="Unassembled WGS sequence"/>
</dbReference>
<dbReference type="PANTHER" id="PTHR30537:SF74">
    <property type="entry name" value="HTH-TYPE TRANSCRIPTIONAL REGULATOR TRPI"/>
    <property type="match status" value="1"/>
</dbReference>
<accession>A0A4R6TY32</accession>
<dbReference type="PROSITE" id="PS50931">
    <property type="entry name" value="HTH_LYSR"/>
    <property type="match status" value="1"/>
</dbReference>
<evidence type="ECO:0000259" key="5">
    <source>
        <dbReference type="PROSITE" id="PS50931"/>
    </source>
</evidence>
<proteinExistence type="inferred from homology"/>
<evidence type="ECO:0000256" key="3">
    <source>
        <dbReference type="ARBA" id="ARBA00023125"/>
    </source>
</evidence>
<reference evidence="6 7" key="1">
    <citation type="submission" date="2019-03" db="EMBL/GenBank/DDBJ databases">
        <title>Genomic Encyclopedia of Type Strains, Phase IV (KMG-IV): sequencing the most valuable type-strain genomes for metagenomic binning, comparative biology and taxonomic classification.</title>
        <authorList>
            <person name="Goeker M."/>
        </authorList>
    </citation>
    <scope>NUCLEOTIDE SEQUENCE [LARGE SCALE GENOMIC DNA]</scope>
    <source>
        <strain evidence="6 7">DSM 28679</strain>
    </source>
</reference>
<dbReference type="Gene3D" id="1.10.10.10">
    <property type="entry name" value="Winged helix-like DNA-binding domain superfamily/Winged helix DNA-binding domain"/>
    <property type="match status" value="1"/>
</dbReference>
<evidence type="ECO:0000256" key="4">
    <source>
        <dbReference type="ARBA" id="ARBA00023163"/>
    </source>
</evidence>